<organism evidence="1 2">
    <name type="scientific">Marinimicrobium koreense</name>
    <dbReference type="NCBI Taxonomy" id="306545"/>
    <lineage>
        <taxon>Bacteria</taxon>
        <taxon>Pseudomonadati</taxon>
        <taxon>Pseudomonadota</taxon>
        <taxon>Gammaproteobacteria</taxon>
        <taxon>Cellvibrionales</taxon>
        <taxon>Cellvibrionaceae</taxon>
        <taxon>Marinimicrobium</taxon>
    </lineage>
</organism>
<dbReference type="AlphaFoldDB" id="A0A3N1NYW3"/>
<name>A0A3N1NYW3_9GAMM</name>
<dbReference type="EMBL" id="RJUK01000001">
    <property type="protein sequence ID" value="ROQ20197.1"/>
    <property type="molecule type" value="Genomic_DNA"/>
</dbReference>
<comment type="caution">
    <text evidence="1">The sequence shown here is derived from an EMBL/GenBank/DDBJ whole genome shotgun (WGS) entry which is preliminary data.</text>
</comment>
<evidence type="ECO:0000313" key="1">
    <source>
        <dbReference type="EMBL" id="ROQ20197.1"/>
    </source>
</evidence>
<dbReference type="OrthoDB" id="6892207at2"/>
<dbReference type="Proteomes" id="UP000273643">
    <property type="component" value="Unassembled WGS sequence"/>
</dbReference>
<accession>A0A3N1NYW3</accession>
<protein>
    <recommendedName>
        <fullName evidence="3">Glutaredoxin</fullName>
    </recommendedName>
</protein>
<sequence length="112" mass="12783">MTITLVKKILKDGSPCAKCADVLQKLKESGHMSRIDDILVADERDPNSPGMQLARQYQVDRAPFFLVDHEDGQDPVIFTVYLKFVREVLEQEASESDELKEIMKDNPDLDFL</sequence>
<gene>
    <name evidence="1" type="ORF">EDC38_0796</name>
</gene>
<keyword evidence="2" id="KW-1185">Reference proteome</keyword>
<proteinExistence type="predicted"/>
<reference evidence="1 2" key="1">
    <citation type="submission" date="2018-11" db="EMBL/GenBank/DDBJ databases">
        <title>Genomic Encyclopedia of Type Strains, Phase IV (KMG-IV): sequencing the most valuable type-strain genomes for metagenomic binning, comparative biology and taxonomic classification.</title>
        <authorList>
            <person name="Goeker M."/>
        </authorList>
    </citation>
    <scope>NUCLEOTIDE SEQUENCE [LARGE SCALE GENOMIC DNA]</scope>
    <source>
        <strain evidence="1 2">DSM 16974</strain>
    </source>
</reference>
<evidence type="ECO:0008006" key="3">
    <source>
        <dbReference type="Google" id="ProtNLM"/>
    </source>
</evidence>
<evidence type="ECO:0000313" key="2">
    <source>
        <dbReference type="Proteomes" id="UP000273643"/>
    </source>
</evidence>
<dbReference type="RefSeq" id="WP_123637399.1">
    <property type="nucleotide sequence ID" value="NZ_RJUK01000001.1"/>
</dbReference>